<dbReference type="SUPFAM" id="SSF50630">
    <property type="entry name" value="Acid proteases"/>
    <property type="match status" value="1"/>
</dbReference>
<dbReference type="InterPro" id="IPR043502">
    <property type="entry name" value="DNA/RNA_pol_sf"/>
</dbReference>
<evidence type="ECO:0000256" key="4">
    <source>
        <dbReference type="ARBA" id="ARBA00022722"/>
    </source>
</evidence>
<keyword evidence="2" id="KW-0808">Transferase</keyword>
<dbReference type="PANTHER" id="PTHR48475:SF2">
    <property type="entry name" value="RIBONUCLEASE H"/>
    <property type="match status" value="1"/>
</dbReference>
<organism evidence="11 12">
    <name type="scientific">Camelina sativa</name>
    <name type="common">False flax</name>
    <name type="synonym">Myagrum sativum</name>
    <dbReference type="NCBI Taxonomy" id="90675"/>
    <lineage>
        <taxon>Eukaryota</taxon>
        <taxon>Viridiplantae</taxon>
        <taxon>Streptophyta</taxon>
        <taxon>Embryophyta</taxon>
        <taxon>Tracheophyta</taxon>
        <taxon>Spermatophyta</taxon>
        <taxon>Magnoliopsida</taxon>
        <taxon>eudicotyledons</taxon>
        <taxon>Gunneridae</taxon>
        <taxon>Pentapetalae</taxon>
        <taxon>rosids</taxon>
        <taxon>malvids</taxon>
        <taxon>Brassicales</taxon>
        <taxon>Brassicaceae</taxon>
        <taxon>Camelineae</taxon>
        <taxon>Camelina</taxon>
    </lineage>
</organism>
<dbReference type="InterPro" id="IPR041373">
    <property type="entry name" value="RT_RNaseH"/>
</dbReference>
<protein>
    <recommendedName>
        <fullName evidence="1">RNA-directed DNA polymerase</fullName>
        <ecNumber evidence="1">2.7.7.49</ecNumber>
    </recommendedName>
</protein>
<evidence type="ECO:0000256" key="7">
    <source>
        <dbReference type="ARBA" id="ARBA00022918"/>
    </source>
</evidence>
<dbReference type="CDD" id="cd01647">
    <property type="entry name" value="RT_LTR"/>
    <property type="match status" value="1"/>
</dbReference>
<dbReference type="Pfam" id="PF13456">
    <property type="entry name" value="RVT_3"/>
    <property type="match status" value="1"/>
</dbReference>
<feature type="compositionally biased region" description="Polar residues" evidence="9">
    <location>
        <begin position="123"/>
        <end position="133"/>
    </location>
</feature>
<dbReference type="EC" id="2.7.7.49" evidence="1"/>
<feature type="region of interest" description="Disordered" evidence="9">
    <location>
        <begin position="202"/>
        <end position="231"/>
    </location>
</feature>
<evidence type="ECO:0000256" key="8">
    <source>
        <dbReference type="ARBA" id="ARBA00023172"/>
    </source>
</evidence>
<evidence type="ECO:0000256" key="3">
    <source>
        <dbReference type="ARBA" id="ARBA00022695"/>
    </source>
</evidence>
<evidence type="ECO:0000256" key="2">
    <source>
        <dbReference type="ARBA" id="ARBA00022679"/>
    </source>
</evidence>
<dbReference type="PROSITE" id="PS50879">
    <property type="entry name" value="RNASE_H_1"/>
    <property type="match status" value="1"/>
</dbReference>
<accession>A0ABM1QJ86</accession>
<keyword evidence="8" id="KW-0233">DNA recombination</keyword>
<dbReference type="SUPFAM" id="SSF56672">
    <property type="entry name" value="DNA/RNA polymerases"/>
    <property type="match status" value="1"/>
</dbReference>
<evidence type="ECO:0000313" key="11">
    <source>
        <dbReference type="Proteomes" id="UP000694864"/>
    </source>
</evidence>
<dbReference type="PANTHER" id="PTHR48475">
    <property type="entry name" value="RIBONUCLEASE H"/>
    <property type="match status" value="1"/>
</dbReference>
<dbReference type="InterPro" id="IPR036397">
    <property type="entry name" value="RNaseH_sf"/>
</dbReference>
<evidence type="ECO:0000256" key="1">
    <source>
        <dbReference type="ARBA" id="ARBA00012493"/>
    </source>
</evidence>
<dbReference type="SUPFAM" id="SSF53098">
    <property type="entry name" value="Ribonuclease H-like"/>
    <property type="match status" value="1"/>
</dbReference>
<feature type="domain" description="RNase H type-1" evidence="10">
    <location>
        <begin position="599"/>
        <end position="728"/>
    </location>
</feature>
<proteinExistence type="predicted"/>
<dbReference type="CDD" id="cd09279">
    <property type="entry name" value="RNase_HI_like"/>
    <property type="match status" value="1"/>
</dbReference>
<gene>
    <name evidence="12" type="primary">LOC109127059</name>
</gene>
<keyword evidence="11" id="KW-1185">Reference proteome</keyword>
<dbReference type="GeneID" id="109127059"/>
<evidence type="ECO:0000313" key="12">
    <source>
        <dbReference type="RefSeq" id="XP_019086824.1"/>
    </source>
</evidence>
<evidence type="ECO:0000259" key="10">
    <source>
        <dbReference type="PROSITE" id="PS50879"/>
    </source>
</evidence>
<evidence type="ECO:0000256" key="5">
    <source>
        <dbReference type="ARBA" id="ARBA00022759"/>
    </source>
</evidence>
<reference evidence="11" key="1">
    <citation type="journal article" date="2014" name="Nat. Commun.">
        <title>The emerging biofuel crop Camelina sativa retains a highly undifferentiated hexaploid genome structure.</title>
        <authorList>
            <person name="Kagale S."/>
            <person name="Koh C."/>
            <person name="Nixon J."/>
            <person name="Bollina V."/>
            <person name="Clarke W.E."/>
            <person name="Tuteja R."/>
            <person name="Spillane C."/>
            <person name="Robinson S.J."/>
            <person name="Links M.G."/>
            <person name="Clarke C."/>
            <person name="Higgins E.E."/>
            <person name="Huebert T."/>
            <person name="Sharpe A.G."/>
            <person name="Parkin I.A."/>
        </authorList>
    </citation>
    <scope>NUCLEOTIDE SEQUENCE [LARGE SCALE GENOMIC DNA]</scope>
    <source>
        <strain evidence="11">cv. DH55</strain>
    </source>
</reference>
<dbReference type="Gene3D" id="3.30.70.270">
    <property type="match status" value="1"/>
</dbReference>
<feature type="region of interest" description="Disordered" evidence="9">
    <location>
        <begin position="121"/>
        <end position="141"/>
    </location>
</feature>
<reference evidence="12" key="2">
    <citation type="submission" date="2025-08" db="UniProtKB">
        <authorList>
            <consortium name="RefSeq"/>
        </authorList>
    </citation>
    <scope>IDENTIFICATION</scope>
    <source>
        <tissue evidence="12">Leaf</tissue>
    </source>
</reference>
<dbReference type="InterPro" id="IPR002156">
    <property type="entry name" value="RNaseH_domain"/>
</dbReference>
<name>A0ABM1QJ86_CAMSA</name>
<dbReference type="Gene3D" id="3.10.20.370">
    <property type="match status" value="1"/>
</dbReference>
<dbReference type="Pfam" id="PF00078">
    <property type="entry name" value="RVT_1"/>
    <property type="match status" value="1"/>
</dbReference>
<keyword evidence="5" id="KW-0255">Endonuclease</keyword>
<dbReference type="InterPro" id="IPR043128">
    <property type="entry name" value="Rev_trsase/Diguanyl_cyclase"/>
</dbReference>
<dbReference type="InterPro" id="IPR012337">
    <property type="entry name" value="RNaseH-like_sf"/>
</dbReference>
<dbReference type="CDD" id="cd00303">
    <property type="entry name" value="retropepsin_like"/>
    <property type="match status" value="1"/>
</dbReference>
<dbReference type="Proteomes" id="UP000694864">
    <property type="component" value="Chromosome 2"/>
</dbReference>
<dbReference type="RefSeq" id="XP_019086824.1">
    <property type="nucleotide sequence ID" value="XM_019231279.1"/>
</dbReference>
<dbReference type="Pfam" id="PF17917">
    <property type="entry name" value="RT_RNaseH"/>
    <property type="match status" value="1"/>
</dbReference>
<evidence type="ECO:0000256" key="6">
    <source>
        <dbReference type="ARBA" id="ARBA00022801"/>
    </source>
</evidence>
<keyword evidence="6" id="KW-0378">Hydrolase</keyword>
<sequence>MPITFDGKDLEGLDLTHNDPLVVELLIGESEVTRILIDTGSSVNVIFRDVLAKMEVGERDIMPECHSLTGFDGDHLMSVGTITLPIFVGGIARYFRFAVIDKPTIYNVILGTPWLHKMKAQSKQRVSDDSASPTDGKPTAVQQGVAAVEEVNLDENDKKRCVNIGTEITAAMRNELILFLKANISMFAWSVTDMKGIDPSVTTHELNADPTHKPVKQKRRKLGPERSQAENDEVDKLLGAGSIVEVKYPEWLANPVVVKKKNGKWRVCVDFTDLNKACPKDSFPLPRIDQLVEATAGNNLLTFMDAFSGYNQILMHDQEKTSFITDRGTYCYKVMPFGLKNAGATYQRLVNKMFAEQLGRTMEVYIDDMLVKSQRAKDHITHLRQCFDTLNKYGMKLNPAKCTFAVKSGEFLGYLVTRRGIEANPKQIKAIIDLPLPKNAREVQRLTGRIAALNRFISRSTDKCLPFYQLLKTKESAVSDVLVKDDREEQRPVFYISKSLDDAETRYPTDEKVALAVITSARKLRPYFQSHIVAVLSNQPLRSILHSPNQSGRLTKWAIELSEYDIEYRTRPAAKSQVLANFLIELPFGEAEPTPIDPSDDRWILHVDGASSHLGSGVGIRLTSPTGEILEQSFRLRFQATNNVAEYEALIAGLKLANGMQIKRIRAFCDSQLVANQFSGEYDTKSEPMAAYLDVVRILSKRFDEFELIKIPRGDNAPADALAALASTSDPDLR</sequence>
<dbReference type="InterPro" id="IPR000477">
    <property type="entry name" value="RT_dom"/>
</dbReference>
<keyword evidence="7" id="KW-0695">RNA-directed DNA polymerase</keyword>
<evidence type="ECO:0000256" key="9">
    <source>
        <dbReference type="SAM" id="MobiDB-lite"/>
    </source>
</evidence>
<dbReference type="Gene3D" id="3.30.420.10">
    <property type="entry name" value="Ribonuclease H-like superfamily/Ribonuclease H"/>
    <property type="match status" value="1"/>
</dbReference>
<dbReference type="InterPro" id="IPR021109">
    <property type="entry name" value="Peptidase_aspartic_dom_sf"/>
</dbReference>
<keyword evidence="4" id="KW-0540">Nuclease</keyword>
<dbReference type="Gene3D" id="3.10.10.10">
    <property type="entry name" value="HIV Type 1 Reverse Transcriptase, subunit A, domain 1"/>
    <property type="match status" value="1"/>
</dbReference>
<dbReference type="Gene3D" id="2.40.70.10">
    <property type="entry name" value="Acid Proteases"/>
    <property type="match status" value="1"/>
</dbReference>
<keyword evidence="3" id="KW-0548">Nucleotidyltransferase</keyword>